<reference evidence="2 3" key="1">
    <citation type="journal article" date="2019" name="Genome Biol. Evol.">
        <title>Insights into the evolution of the New World diploid cottons (Gossypium, subgenus Houzingenia) based on genome sequencing.</title>
        <authorList>
            <person name="Grover C.E."/>
            <person name="Arick M.A. 2nd"/>
            <person name="Thrash A."/>
            <person name="Conover J.L."/>
            <person name="Sanders W.S."/>
            <person name="Peterson D.G."/>
            <person name="Frelichowski J.E."/>
            <person name="Scheffler J.A."/>
            <person name="Scheffler B.E."/>
            <person name="Wendel J.F."/>
        </authorList>
    </citation>
    <scope>NUCLEOTIDE SEQUENCE [LARGE SCALE GENOMIC DNA]</scope>
    <source>
        <strain evidence="2">1</strain>
        <tissue evidence="2">Leaf</tissue>
    </source>
</reference>
<dbReference type="Proteomes" id="UP000593576">
    <property type="component" value="Unassembled WGS sequence"/>
</dbReference>
<sequence>MAHLGIQQWYKGADPIILFALWIIWSLRNQKLTSTPGRYPGQSEVELREPIQFDAAFYINNSRSASGIVARGQNGKIRVSKATLHSNVSSPFVAEALACLKATKLGINMGLDSVTIMGDSKTIINKCQTTVRDKSILGEIIDDIQSNKSRFQKIIFRFIQRAENVEAHDLAKEALRKEEERYLVDETREEQALERRWPQNPD</sequence>
<dbReference type="SUPFAM" id="SSF53098">
    <property type="entry name" value="Ribonuclease H-like"/>
    <property type="match status" value="1"/>
</dbReference>
<dbReference type="Gene3D" id="3.30.420.10">
    <property type="entry name" value="Ribonuclease H-like superfamily/Ribonuclease H"/>
    <property type="match status" value="1"/>
</dbReference>
<dbReference type="InterPro" id="IPR052929">
    <property type="entry name" value="RNase_H-like_EbsB-rel"/>
</dbReference>
<gene>
    <name evidence="2" type="ORF">Goshw_024831</name>
</gene>
<dbReference type="PANTHER" id="PTHR47074:SF61">
    <property type="entry name" value="RNASE H TYPE-1 DOMAIN-CONTAINING PROTEIN"/>
    <property type="match status" value="1"/>
</dbReference>
<accession>A0A7J9MYB9</accession>
<protein>
    <recommendedName>
        <fullName evidence="1">RNase H type-1 domain-containing protein</fullName>
    </recommendedName>
</protein>
<dbReference type="Pfam" id="PF13456">
    <property type="entry name" value="RVT_3"/>
    <property type="match status" value="1"/>
</dbReference>
<dbReference type="InterPro" id="IPR044730">
    <property type="entry name" value="RNase_H-like_dom_plant"/>
</dbReference>
<dbReference type="InterPro" id="IPR002156">
    <property type="entry name" value="RNaseH_domain"/>
</dbReference>
<evidence type="ECO:0000259" key="1">
    <source>
        <dbReference type="Pfam" id="PF13456"/>
    </source>
</evidence>
<comment type="caution">
    <text evidence="2">The sequence shown here is derived from an EMBL/GenBank/DDBJ whole genome shotgun (WGS) entry which is preliminary data.</text>
</comment>
<name>A0A7J9MYB9_GOSSC</name>
<feature type="domain" description="RNase H type-1" evidence="1">
    <location>
        <begin position="53"/>
        <end position="174"/>
    </location>
</feature>
<dbReference type="GO" id="GO:0004523">
    <property type="term" value="F:RNA-DNA hybrid ribonuclease activity"/>
    <property type="evidence" value="ECO:0007669"/>
    <property type="project" value="InterPro"/>
</dbReference>
<organism evidence="2 3">
    <name type="scientific">Gossypium schwendimanii</name>
    <name type="common">Cotton</name>
    <dbReference type="NCBI Taxonomy" id="34291"/>
    <lineage>
        <taxon>Eukaryota</taxon>
        <taxon>Viridiplantae</taxon>
        <taxon>Streptophyta</taxon>
        <taxon>Embryophyta</taxon>
        <taxon>Tracheophyta</taxon>
        <taxon>Spermatophyta</taxon>
        <taxon>Magnoliopsida</taxon>
        <taxon>eudicotyledons</taxon>
        <taxon>Gunneridae</taxon>
        <taxon>Pentapetalae</taxon>
        <taxon>rosids</taxon>
        <taxon>malvids</taxon>
        <taxon>Malvales</taxon>
        <taxon>Malvaceae</taxon>
        <taxon>Malvoideae</taxon>
        <taxon>Gossypium</taxon>
    </lineage>
</organism>
<dbReference type="GO" id="GO:0003676">
    <property type="term" value="F:nucleic acid binding"/>
    <property type="evidence" value="ECO:0007669"/>
    <property type="project" value="InterPro"/>
</dbReference>
<dbReference type="PANTHER" id="PTHR47074">
    <property type="entry name" value="BNAC02G40300D PROTEIN"/>
    <property type="match status" value="1"/>
</dbReference>
<dbReference type="AlphaFoldDB" id="A0A7J9MYB9"/>
<proteinExistence type="predicted"/>
<dbReference type="CDD" id="cd06222">
    <property type="entry name" value="RNase_H_like"/>
    <property type="match status" value="1"/>
</dbReference>
<dbReference type="InterPro" id="IPR012337">
    <property type="entry name" value="RNaseH-like_sf"/>
</dbReference>
<keyword evidence="3" id="KW-1185">Reference proteome</keyword>
<evidence type="ECO:0000313" key="3">
    <source>
        <dbReference type="Proteomes" id="UP000593576"/>
    </source>
</evidence>
<dbReference type="InterPro" id="IPR036397">
    <property type="entry name" value="RNaseH_sf"/>
</dbReference>
<dbReference type="EMBL" id="JABFAF010263312">
    <property type="protein sequence ID" value="MBA0875970.1"/>
    <property type="molecule type" value="Genomic_DNA"/>
</dbReference>
<evidence type="ECO:0000313" key="2">
    <source>
        <dbReference type="EMBL" id="MBA0875970.1"/>
    </source>
</evidence>
<dbReference type="OrthoDB" id="1001181at2759"/>